<sequence length="54" mass="6172">MEQQESERFLGRQVEAAYEKGRHHRDTYFRLAGLDAQGDDDNDNPDVEAAAFDS</sequence>
<dbReference type="EMBL" id="JBBXMP010000381">
    <property type="protein sequence ID" value="KAL0058040.1"/>
    <property type="molecule type" value="Genomic_DNA"/>
</dbReference>
<gene>
    <name evidence="2" type="ORF">AAF712_015299</name>
</gene>
<feature type="region of interest" description="Disordered" evidence="1">
    <location>
        <begin position="34"/>
        <end position="54"/>
    </location>
</feature>
<evidence type="ECO:0000313" key="3">
    <source>
        <dbReference type="Proteomes" id="UP001437256"/>
    </source>
</evidence>
<reference evidence="2 3" key="1">
    <citation type="submission" date="2024-05" db="EMBL/GenBank/DDBJ databases">
        <title>A draft genome resource for the thread blight pathogen Marasmius tenuissimus strain MS-2.</title>
        <authorList>
            <person name="Yulfo-Soto G.E."/>
            <person name="Baruah I.K."/>
            <person name="Amoako-Attah I."/>
            <person name="Bukari Y."/>
            <person name="Meinhardt L.W."/>
            <person name="Bailey B.A."/>
            <person name="Cohen S.P."/>
        </authorList>
    </citation>
    <scope>NUCLEOTIDE SEQUENCE [LARGE SCALE GENOMIC DNA]</scope>
    <source>
        <strain evidence="2 3">MS-2</strain>
    </source>
</reference>
<evidence type="ECO:0000256" key="1">
    <source>
        <dbReference type="SAM" id="MobiDB-lite"/>
    </source>
</evidence>
<evidence type="ECO:0000313" key="2">
    <source>
        <dbReference type="EMBL" id="KAL0058040.1"/>
    </source>
</evidence>
<proteinExistence type="predicted"/>
<name>A0ABR2Z9T3_9AGAR</name>
<comment type="caution">
    <text evidence="2">The sequence shown here is derived from an EMBL/GenBank/DDBJ whole genome shotgun (WGS) entry which is preliminary data.</text>
</comment>
<protein>
    <submittedName>
        <fullName evidence="2">Uncharacterized protein</fullName>
    </submittedName>
</protein>
<organism evidence="2 3">
    <name type="scientific">Marasmius tenuissimus</name>
    <dbReference type="NCBI Taxonomy" id="585030"/>
    <lineage>
        <taxon>Eukaryota</taxon>
        <taxon>Fungi</taxon>
        <taxon>Dikarya</taxon>
        <taxon>Basidiomycota</taxon>
        <taxon>Agaricomycotina</taxon>
        <taxon>Agaricomycetes</taxon>
        <taxon>Agaricomycetidae</taxon>
        <taxon>Agaricales</taxon>
        <taxon>Marasmiineae</taxon>
        <taxon>Marasmiaceae</taxon>
        <taxon>Marasmius</taxon>
    </lineage>
</organism>
<dbReference type="Proteomes" id="UP001437256">
    <property type="component" value="Unassembled WGS sequence"/>
</dbReference>
<accession>A0ABR2Z9T3</accession>
<keyword evidence="3" id="KW-1185">Reference proteome</keyword>
<feature type="compositionally biased region" description="Acidic residues" evidence="1">
    <location>
        <begin position="37"/>
        <end position="46"/>
    </location>
</feature>